<proteinExistence type="predicted"/>
<dbReference type="Pfam" id="PF00535">
    <property type="entry name" value="Glycos_transf_2"/>
    <property type="match status" value="1"/>
</dbReference>
<organism evidence="2 3">
    <name type="scientific">Microcystis aeruginosa KW</name>
    <dbReference type="NCBI Taxonomy" id="1960155"/>
    <lineage>
        <taxon>Bacteria</taxon>
        <taxon>Bacillati</taxon>
        <taxon>Cyanobacteriota</taxon>
        <taxon>Cyanophyceae</taxon>
        <taxon>Oscillatoriophycideae</taxon>
        <taxon>Chroococcales</taxon>
        <taxon>Microcystaceae</taxon>
        <taxon>Microcystis</taxon>
    </lineage>
</organism>
<protein>
    <submittedName>
        <fullName evidence="2">dTDP-Rha--alpha-D-GlcNAc-pyrophosphate polyprenol alpha-3-L-rhamnosyltransferase</fullName>
    </submittedName>
</protein>
<comment type="caution">
    <text evidence="2">The sequence shown here is derived from an EMBL/GenBank/DDBJ whole genome shotgun (WGS) entry which is preliminary data.</text>
</comment>
<keyword evidence="2" id="KW-0808">Transferase</keyword>
<sequence length="261" mass="31338">MQLSASLVLYKNDPEIVIQAIKSLFSTPMEINLSVVDNSPTDELKKIFDNFQEYDIDYYFNDGNNVGFSKSQNLAITRTKKYDYHLVMNPDIYFDSKTILELIDYLEHNLDIGLIQPKILYPHGEIQYLCKQNPTFLALFMRRFIPKELASRGMFKKYMDWYEMRETGYDKIMDVSYLSGCFMLFRRQYLEEIGYFDENIFMYLEDADITLRMAEEYRSVFYPNTYIYHYWARGSQKSLKLTWVTIQSAFYYFSKYGCKFW</sequence>
<dbReference type="InterPro" id="IPR001173">
    <property type="entry name" value="Glyco_trans_2-like"/>
</dbReference>
<reference evidence="2 3" key="1">
    <citation type="submission" date="2017-02" db="EMBL/GenBank/DDBJ databases">
        <title>Genome sequence of Microcystis aeruginosa KW.</title>
        <authorList>
            <person name="Oh H.-M."/>
            <person name="Ahn C.-Y."/>
            <person name="Jeong H."/>
            <person name="Srivastava A."/>
            <person name="Lee H.-G."/>
            <person name="Kang S.-R."/>
        </authorList>
    </citation>
    <scope>NUCLEOTIDE SEQUENCE [LARGE SCALE GENOMIC DNA]</scope>
    <source>
        <strain evidence="2 3">KW</strain>
    </source>
</reference>
<evidence type="ECO:0000313" key="3">
    <source>
        <dbReference type="Proteomes" id="UP000189835"/>
    </source>
</evidence>
<name>A0A1V4BTC7_MICAE</name>
<evidence type="ECO:0000313" key="2">
    <source>
        <dbReference type="EMBL" id="OPF17723.1"/>
    </source>
</evidence>
<evidence type="ECO:0000259" key="1">
    <source>
        <dbReference type="Pfam" id="PF00535"/>
    </source>
</evidence>
<dbReference type="EMBL" id="MVGR01000004">
    <property type="protein sequence ID" value="OPF17723.1"/>
    <property type="molecule type" value="Genomic_DNA"/>
</dbReference>
<dbReference type="SUPFAM" id="SSF53448">
    <property type="entry name" value="Nucleotide-diphospho-sugar transferases"/>
    <property type="match status" value="1"/>
</dbReference>
<feature type="domain" description="Glycosyltransferase 2-like" evidence="1">
    <location>
        <begin position="10"/>
        <end position="193"/>
    </location>
</feature>
<dbReference type="PANTHER" id="PTHR43179">
    <property type="entry name" value="RHAMNOSYLTRANSFERASE WBBL"/>
    <property type="match status" value="1"/>
</dbReference>
<dbReference type="RefSeq" id="WP_079208791.1">
    <property type="nucleotide sequence ID" value="NZ_MVGR01000004.1"/>
</dbReference>
<dbReference type="AlphaFoldDB" id="A0A1V4BTC7"/>
<accession>A0A1V4BTC7</accession>
<dbReference type="InterPro" id="IPR029044">
    <property type="entry name" value="Nucleotide-diphossugar_trans"/>
</dbReference>
<dbReference type="Gene3D" id="3.90.550.10">
    <property type="entry name" value="Spore Coat Polysaccharide Biosynthesis Protein SpsA, Chain A"/>
    <property type="match status" value="1"/>
</dbReference>
<dbReference type="Proteomes" id="UP000189835">
    <property type="component" value="Unassembled WGS sequence"/>
</dbReference>
<dbReference type="PANTHER" id="PTHR43179:SF10">
    <property type="entry name" value="GLYCOSYL TRANSFERASE"/>
    <property type="match status" value="1"/>
</dbReference>
<dbReference type="GO" id="GO:0016740">
    <property type="term" value="F:transferase activity"/>
    <property type="evidence" value="ECO:0007669"/>
    <property type="project" value="UniProtKB-KW"/>
</dbReference>
<gene>
    <name evidence="2" type="ORF">B1L04_17625</name>
</gene>